<name>A0A815R8E0_9BILA</name>
<feature type="non-terminal residue" evidence="1">
    <location>
        <position position="1"/>
    </location>
</feature>
<dbReference type="Proteomes" id="UP000663882">
    <property type="component" value="Unassembled WGS sequence"/>
</dbReference>
<dbReference type="AlphaFoldDB" id="A0A815R8E0"/>
<gene>
    <name evidence="1" type="ORF">RFH988_LOCUS37644</name>
</gene>
<protein>
    <submittedName>
        <fullName evidence="1">Uncharacterized protein</fullName>
    </submittedName>
</protein>
<evidence type="ECO:0000313" key="2">
    <source>
        <dbReference type="Proteomes" id="UP000663882"/>
    </source>
</evidence>
<accession>A0A815R8E0</accession>
<organism evidence="1 2">
    <name type="scientific">Rotaria sordida</name>
    <dbReference type="NCBI Taxonomy" id="392033"/>
    <lineage>
        <taxon>Eukaryota</taxon>
        <taxon>Metazoa</taxon>
        <taxon>Spiralia</taxon>
        <taxon>Gnathifera</taxon>
        <taxon>Rotifera</taxon>
        <taxon>Eurotatoria</taxon>
        <taxon>Bdelloidea</taxon>
        <taxon>Philodinida</taxon>
        <taxon>Philodinidae</taxon>
        <taxon>Rotaria</taxon>
    </lineage>
</organism>
<comment type="caution">
    <text evidence="1">The sequence shown here is derived from an EMBL/GenBank/DDBJ whole genome shotgun (WGS) entry which is preliminary data.</text>
</comment>
<reference evidence="1" key="1">
    <citation type="submission" date="2021-02" db="EMBL/GenBank/DDBJ databases">
        <authorList>
            <person name="Nowell W R."/>
        </authorList>
    </citation>
    <scope>NUCLEOTIDE SEQUENCE</scope>
</reference>
<dbReference type="Gene3D" id="3.90.176.10">
    <property type="entry name" value="Toxin ADP-ribosyltransferase, Chain A, domain 1"/>
    <property type="match status" value="1"/>
</dbReference>
<evidence type="ECO:0000313" key="1">
    <source>
        <dbReference type="EMBL" id="CAF1473357.1"/>
    </source>
</evidence>
<dbReference type="EMBL" id="CAJNOO010007752">
    <property type="protein sequence ID" value="CAF1473357.1"/>
    <property type="molecule type" value="Genomic_DNA"/>
</dbReference>
<proteinExistence type="predicted"/>
<sequence>SHTGKNIKNHSFMPTEDEILLLPARQFKVKSCLDSGNELYIIQLKEICPPHPLLEPVPTPPKISTGNDSL</sequence>
<dbReference type="OrthoDB" id="423533at2759"/>